<evidence type="ECO:0000256" key="1">
    <source>
        <dbReference type="ARBA" id="ARBA00004651"/>
    </source>
</evidence>
<feature type="transmembrane region" description="Helical" evidence="6">
    <location>
        <begin position="168"/>
        <end position="188"/>
    </location>
</feature>
<keyword evidence="8" id="KW-1185">Reference proteome</keyword>
<feature type="transmembrane region" description="Helical" evidence="6">
    <location>
        <begin position="73"/>
        <end position="95"/>
    </location>
</feature>
<sequence length="417" mass="45203">MKTLLINRNFKYMWKSQFLSILNERFRELVIPLIVLGLTSSPLVTALVALSQQAGTILFAIPIGTWVENKHKVRVAATCHFLYGVSIFTLAFLLATKNVNAVMIAFLLFVMGILALISRTAFTSMIPGIAGRENLLKAHTNMEAADAIATVIGPALGGILLAKTGSVWTLLICAVLSLSSAWLIAFIHHEKNDTKVERGDSPKNNRNAFLGRALDGMKILINNPQQLISIAVMCILGFTTIFITLTIIFYAQMTLALSEGLIGFLLSSAGVGNIAGIILINKFKNKNWVTLTCFLMIISGTGILMMTVTNTFIMMCLGMAIFDCALSMAFIVQGAVHQGITPDEFLTRVRSSTYVIGGLVSMLGTFLAGAIPELFTGKTALIIGALILLIPAFIILRFGKYGVKLSKVEPIPKNKIV</sequence>
<feature type="transmembrane region" description="Helical" evidence="6">
    <location>
        <begin position="227"/>
        <end position="249"/>
    </location>
</feature>
<feature type="transmembrane region" description="Helical" evidence="6">
    <location>
        <begin position="101"/>
        <end position="122"/>
    </location>
</feature>
<feature type="transmembrane region" description="Helical" evidence="6">
    <location>
        <begin position="261"/>
        <end position="281"/>
    </location>
</feature>
<dbReference type="Proteomes" id="UP001597041">
    <property type="component" value="Unassembled WGS sequence"/>
</dbReference>
<dbReference type="InterPro" id="IPR036259">
    <property type="entry name" value="MFS_trans_sf"/>
</dbReference>
<evidence type="ECO:0000256" key="2">
    <source>
        <dbReference type="ARBA" id="ARBA00022475"/>
    </source>
</evidence>
<keyword evidence="2" id="KW-1003">Cell membrane</keyword>
<dbReference type="SUPFAM" id="SSF103473">
    <property type="entry name" value="MFS general substrate transporter"/>
    <property type="match status" value="1"/>
</dbReference>
<evidence type="ECO:0000313" key="8">
    <source>
        <dbReference type="Proteomes" id="UP001597041"/>
    </source>
</evidence>
<evidence type="ECO:0000256" key="5">
    <source>
        <dbReference type="ARBA" id="ARBA00023136"/>
    </source>
</evidence>
<feature type="transmembrane region" description="Helical" evidence="6">
    <location>
        <begin position="29"/>
        <end position="61"/>
    </location>
</feature>
<gene>
    <name evidence="7" type="ORF">ACFQ19_19885</name>
</gene>
<dbReference type="CDD" id="cd06173">
    <property type="entry name" value="MFS_MefA_like"/>
    <property type="match status" value="1"/>
</dbReference>
<feature type="transmembrane region" description="Helical" evidence="6">
    <location>
        <begin position="381"/>
        <end position="399"/>
    </location>
</feature>
<reference evidence="8" key="1">
    <citation type="journal article" date="2019" name="Int. J. Syst. Evol. Microbiol.">
        <title>The Global Catalogue of Microorganisms (GCM) 10K type strain sequencing project: providing services to taxonomists for standard genome sequencing and annotation.</title>
        <authorList>
            <consortium name="The Broad Institute Genomics Platform"/>
            <consortium name="The Broad Institute Genome Sequencing Center for Infectious Disease"/>
            <person name="Wu L."/>
            <person name="Ma J."/>
        </authorList>
    </citation>
    <scope>NUCLEOTIDE SEQUENCE [LARGE SCALE GENOMIC DNA]</scope>
    <source>
        <strain evidence="8">CCUG 56608</strain>
    </source>
</reference>
<proteinExistence type="predicted"/>
<name>A0ABW3NNX0_9BACI</name>
<comment type="subcellular location">
    <subcellularLocation>
        <location evidence="1">Cell membrane</location>
        <topology evidence="1">Multi-pass membrane protein</topology>
    </subcellularLocation>
</comment>
<dbReference type="InterPro" id="IPR011701">
    <property type="entry name" value="MFS"/>
</dbReference>
<dbReference type="RefSeq" id="WP_379594577.1">
    <property type="nucleotide sequence ID" value="NZ_JBHTKK010000045.1"/>
</dbReference>
<evidence type="ECO:0000256" key="6">
    <source>
        <dbReference type="SAM" id="Phobius"/>
    </source>
</evidence>
<dbReference type="PANTHER" id="PTHR23513:SF6">
    <property type="entry name" value="MAJOR FACILITATOR SUPERFAMILY ASSOCIATED DOMAIN-CONTAINING PROTEIN"/>
    <property type="match status" value="1"/>
</dbReference>
<dbReference type="Gene3D" id="1.20.1250.20">
    <property type="entry name" value="MFS general substrate transporter like domains"/>
    <property type="match status" value="1"/>
</dbReference>
<feature type="transmembrane region" description="Helical" evidence="6">
    <location>
        <begin position="288"/>
        <end position="306"/>
    </location>
</feature>
<dbReference type="EMBL" id="JBHTKK010000045">
    <property type="protein sequence ID" value="MFD1068256.1"/>
    <property type="molecule type" value="Genomic_DNA"/>
</dbReference>
<organism evidence="7 8">
    <name type="scientific">Oceanobacillus locisalsi</name>
    <dbReference type="NCBI Taxonomy" id="546107"/>
    <lineage>
        <taxon>Bacteria</taxon>
        <taxon>Bacillati</taxon>
        <taxon>Bacillota</taxon>
        <taxon>Bacilli</taxon>
        <taxon>Bacillales</taxon>
        <taxon>Bacillaceae</taxon>
        <taxon>Oceanobacillus</taxon>
    </lineage>
</organism>
<comment type="caution">
    <text evidence="7">The sequence shown here is derived from an EMBL/GenBank/DDBJ whole genome shotgun (WGS) entry which is preliminary data.</text>
</comment>
<dbReference type="PANTHER" id="PTHR23513">
    <property type="entry name" value="INTEGRAL MEMBRANE EFFLUX PROTEIN-RELATED"/>
    <property type="match status" value="1"/>
</dbReference>
<evidence type="ECO:0000256" key="3">
    <source>
        <dbReference type="ARBA" id="ARBA00022692"/>
    </source>
</evidence>
<protein>
    <submittedName>
        <fullName evidence="7">MFS transporter</fullName>
    </submittedName>
</protein>
<keyword evidence="5 6" id="KW-0472">Membrane</keyword>
<feature type="transmembrane region" description="Helical" evidence="6">
    <location>
        <begin position="353"/>
        <end position="375"/>
    </location>
</feature>
<feature type="transmembrane region" description="Helical" evidence="6">
    <location>
        <begin position="312"/>
        <end position="332"/>
    </location>
</feature>
<keyword evidence="3 6" id="KW-0812">Transmembrane</keyword>
<evidence type="ECO:0000313" key="7">
    <source>
        <dbReference type="EMBL" id="MFD1068256.1"/>
    </source>
</evidence>
<accession>A0ABW3NNX0</accession>
<keyword evidence="4 6" id="KW-1133">Transmembrane helix</keyword>
<evidence type="ECO:0000256" key="4">
    <source>
        <dbReference type="ARBA" id="ARBA00022989"/>
    </source>
</evidence>
<dbReference type="Pfam" id="PF07690">
    <property type="entry name" value="MFS_1"/>
    <property type="match status" value="1"/>
</dbReference>